<dbReference type="InterPro" id="IPR029063">
    <property type="entry name" value="SAM-dependent_MTases_sf"/>
</dbReference>
<evidence type="ECO:0000313" key="7">
    <source>
        <dbReference type="EMBL" id="ARU06318.1"/>
    </source>
</evidence>
<dbReference type="GO" id="GO:0051301">
    <property type="term" value="P:cell division"/>
    <property type="evidence" value="ECO:0007669"/>
    <property type="project" value="UniProtKB-KW"/>
</dbReference>
<keyword evidence="1 3" id="KW-0694">RNA-binding</keyword>
<feature type="domain" description="Ribosomal RNA methyltransferase FtsJ" evidence="6">
    <location>
        <begin position="63"/>
        <end position="329"/>
    </location>
</feature>
<dbReference type="Proteomes" id="UP000196138">
    <property type="component" value="Chromosome"/>
</dbReference>
<dbReference type="PANTHER" id="PTHR32319:SF0">
    <property type="entry name" value="BACTERIAL HEMOLYSIN-LIKE PROTEIN"/>
    <property type="match status" value="1"/>
</dbReference>
<organism evidence="7 8">
    <name type="scientific">Comamonas serinivorans</name>
    <dbReference type="NCBI Taxonomy" id="1082851"/>
    <lineage>
        <taxon>Bacteria</taxon>
        <taxon>Pseudomonadati</taxon>
        <taxon>Pseudomonadota</taxon>
        <taxon>Betaproteobacteria</taxon>
        <taxon>Burkholderiales</taxon>
        <taxon>Comamonadaceae</taxon>
        <taxon>Comamonas</taxon>
    </lineage>
</organism>
<evidence type="ECO:0000256" key="2">
    <source>
        <dbReference type="ARBA" id="ARBA00029460"/>
    </source>
</evidence>
<dbReference type="RefSeq" id="WP_087283348.1">
    <property type="nucleotide sequence ID" value="NZ_CP021455.1"/>
</dbReference>
<evidence type="ECO:0000313" key="8">
    <source>
        <dbReference type="Proteomes" id="UP000196138"/>
    </source>
</evidence>
<dbReference type="Gene3D" id="3.40.50.150">
    <property type="entry name" value="Vaccinia Virus protein VP39"/>
    <property type="match status" value="1"/>
</dbReference>
<dbReference type="PROSITE" id="PS50889">
    <property type="entry name" value="S4"/>
    <property type="match status" value="1"/>
</dbReference>
<dbReference type="Gene3D" id="3.10.290.10">
    <property type="entry name" value="RNA-binding S4 domain"/>
    <property type="match status" value="1"/>
</dbReference>
<keyword evidence="8" id="KW-1185">Reference proteome</keyword>
<comment type="similarity">
    <text evidence="2">Belongs to the TlyA family.</text>
</comment>
<dbReference type="SUPFAM" id="SSF53335">
    <property type="entry name" value="S-adenosyl-L-methionine-dependent methyltransferases"/>
    <property type="match status" value="1"/>
</dbReference>
<feature type="compositionally biased region" description="Basic and acidic residues" evidence="4">
    <location>
        <begin position="200"/>
        <end position="210"/>
    </location>
</feature>
<dbReference type="Pfam" id="PF01728">
    <property type="entry name" value="FtsJ"/>
    <property type="match status" value="1"/>
</dbReference>
<feature type="domain" description="RNA-binding S4" evidence="5">
    <location>
        <begin position="1"/>
        <end position="26"/>
    </location>
</feature>
<feature type="region of interest" description="Disordered" evidence="4">
    <location>
        <begin position="200"/>
        <end position="223"/>
    </location>
</feature>
<dbReference type="OrthoDB" id="9784736at2"/>
<dbReference type="EMBL" id="CP021455">
    <property type="protein sequence ID" value="ARU06318.1"/>
    <property type="molecule type" value="Genomic_DNA"/>
</dbReference>
<accession>A0A1Y0ES40</accession>
<dbReference type="AlphaFoldDB" id="A0A1Y0ES40"/>
<dbReference type="InterPro" id="IPR002942">
    <property type="entry name" value="S4_RNA-bd"/>
</dbReference>
<protein>
    <submittedName>
        <fullName evidence="7">Cell division protein FtsJ</fullName>
    </submittedName>
</protein>
<evidence type="ECO:0000256" key="4">
    <source>
        <dbReference type="SAM" id="MobiDB-lite"/>
    </source>
</evidence>
<keyword evidence="7" id="KW-0132">Cell division</keyword>
<gene>
    <name evidence="7" type="ORF">CCO03_18010</name>
</gene>
<name>A0A1Y0ES40_9BURK</name>
<dbReference type="CDD" id="cd00165">
    <property type="entry name" value="S4"/>
    <property type="match status" value="1"/>
</dbReference>
<dbReference type="KEGG" id="cser:CCO03_18010"/>
<evidence type="ECO:0000256" key="1">
    <source>
        <dbReference type="ARBA" id="ARBA00022884"/>
    </source>
</evidence>
<evidence type="ECO:0000259" key="5">
    <source>
        <dbReference type="Pfam" id="PF01479"/>
    </source>
</evidence>
<evidence type="ECO:0000256" key="3">
    <source>
        <dbReference type="PROSITE-ProRule" id="PRU00182"/>
    </source>
</evidence>
<dbReference type="InterPro" id="IPR047048">
    <property type="entry name" value="TlyA"/>
</dbReference>
<keyword evidence="7" id="KW-0131">Cell cycle</keyword>
<dbReference type="GO" id="GO:0008168">
    <property type="term" value="F:methyltransferase activity"/>
    <property type="evidence" value="ECO:0007669"/>
    <property type="project" value="InterPro"/>
</dbReference>
<proteinExistence type="inferred from homology"/>
<dbReference type="GO" id="GO:0003723">
    <property type="term" value="F:RNA binding"/>
    <property type="evidence" value="ECO:0007669"/>
    <property type="project" value="UniProtKB-KW"/>
</dbReference>
<dbReference type="PANTHER" id="PTHR32319">
    <property type="entry name" value="BACTERIAL HEMOLYSIN-LIKE PROTEIN"/>
    <property type="match status" value="1"/>
</dbReference>
<reference evidence="7 8" key="1">
    <citation type="submission" date="2017-05" db="EMBL/GenBank/DDBJ databases">
        <authorList>
            <person name="Song R."/>
            <person name="Chenine A.L."/>
            <person name="Ruprecht R.M."/>
        </authorList>
    </citation>
    <scope>NUCLEOTIDE SEQUENCE [LARGE SCALE GENOMIC DNA]</scope>
    <source>
        <strain evidence="7 8">DSM 26136</strain>
    </source>
</reference>
<dbReference type="GO" id="GO:0032259">
    <property type="term" value="P:methylation"/>
    <property type="evidence" value="ECO:0007669"/>
    <property type="project" value="InterPro"/>
</dbReference>
<sequence length="331" mass="35866">MRADVYLVEAGLAATRSQAQRLIAAGVRWRAFAHAPWVGVAKNGDDIPKGAEVELLDADEAKYISRGGLKLDGALRSLGLQVAGMRCLDVGQSTGGFTDCLLQAGAAQVVGVDVGHGQLHERLRHDPRVIGVEGLNARGMTAESLREAAEQAVSEFVEDEEDNDTQPVAPYAWMRNGGVVDEDYDDTEDAKEHEIEDFKSERAAKARARADGTAPRQQRRRAGFEDVDLTPSFDLVTGDLSFISQTLVLPALVPLLAPQGHLLMLVKPQFELQPGQVGKGGIVRDASLYADVEQRIRGCLQALGLPVRQWLDSPIEGGDGNREFFVYAQKA</sequence>
<dbReference type="InterPro" id="IPR002877">
    <property type="entry name" value="RNA_MeTrfase_FtsJ_dom"/>
</dbReference>
<dbReference type="InterPro" id="IPR036986">
    <property type="entry name" value="S4_RNA-bd_sf"/>
</dbReference>
<dbReference type="Pfam" id="PF01479">
    <property type="entry name" value="S4"/>
    <property type="match status" value="1"/>
</dbReference>
<evidence type="ECO:0000259" key="6">
    <source>
        <dbReference type="Pfam" id="PF01728"/>
    </source>
</evidence>